<sequence>MKQTLYDILKGKFLIADDAIKNWRMLLFLSFLAIIMIASSHNAESKVHQIAKLNDEVRELRTQFVDGRTELMQLKMESSVIDKMTRIGIKEPKNPPKKIIVKRSE</sequence>
<keyword evidence="1" id="KW-0175">Coiled coil</keyword>
<dbReference type="RefSeq" id="WP_148781487.1">
    <property type="nucleotide sequence ID" value="NZ_VNHU01000002.1"/>
</dbReference>
<comment type="caution">
    <text evidence="2">The sequence shown here is derived from an EMBL/GenBank/DDBJ whole genome shotgun (WGS) entry which is preliminary data.</text>
</comment>
<dbReference type="AlphaFoldDB" id="A0A5S5C9L8"/>
<accession>A0A5S5C9L8</accession>
<proteinExistence type="predicted"/>
<evidence type="ECO:0000256" key="1">
    <source>
        <dbReference type="SAM" id="Coils"/>
    </source>
</evidence>
<evidence type="ECO:0000313" key="3">
    <source>
        <dbReference type="Proteomes" id="UP000324376"/>
    </source>
</evidence>
<keyword evidence="3" id="KW-1185">Reference proteome</keyword>
<feature type="coiled-coil region" evidence="1">
    <location>
        <begin position="43"/>
        <end position="70"/>
    </location>
</feature>
<dbReference type="Proteomes" id="UP000324376">
    <property type="component" value="Unassembled WGS sequence"/>
</dbReference>
<name>A0A5S5C9L8_9FLAO</name>
<evidence type="ECO:0000313" key="2">
    <source>
        <dbReference type="EMBL" id="TYP75859.1"/>
    </source>
</evidence>
<dbReference type="InterPro" id="IPR045755">
    <property type="entry name" value="FtsL-like"/>
</dbReference>
<dbReference type="EMBL" id="VNHU01000002">
    <property type="protein sequence ID" value="TYP75859.1"/>
    <property type="molecule type" value="Genomic_DNA"/>
</dbReference>
<evidence type="ECO:0008006" key="4">
    <source>
        <dbReference type="Google" id="ProtNLM"/>
    </source>
</evidence>
<reference evidence="2 3" key="1">
    <citation type="submission" date="2019-07" db="EMBL/GenBank/DDBJ databases">
        <title>Genomic Encyclopedia of Archaeal and Bacterial Type Strains, Phase II (KMG-II): from individual species to whole genera.</title>
        <authorList>
            <person name="Goeker M."/>
        </authorList>
    </citation>
    <scope>NUCLEOTIDE SEQUENCE [LARGE SCALE GENOMIC DNA]</scope>
    <source>
        <strain evidence="2 3">DSM 17527</strain>
    </source>
</reference>
<gene>
    <name evidence="2" type="ORF">BD809_10267</name>
</gene>
<dbReference type="OrthoDB" id="1132266at2"/>
<dbReference type="Pfam" id="PF19579">
    <property type="entry name" value="FtsL_2"/>
    <property type="match status" value="1"/>
</dbReference>
<organism evidence="2 3">
    <name type="scientific">Aquimarina intermedia</name>
    <dbReference type="NCBI Taxonomy" id="350814"/>
    <lineage>
        <taxon>Bacteria</taxon>
        <taxon>Pseudomonadati</taxon>
        <taxon>Bacteroidota</taxon>
        <taxon>Flavobacteriia</taxon>
        <taxon>Flavobacteriales</taxon>
        <taxon>Flavobacteriaceae</taxon>
        <taxon>Aquimarina</taxon>
    </lineage>
</organism>
<protein>
    <recommendedName>
        <fullName evidence="4">S-adenosyl-methyltransferase</fullName>
    </recommendedName>
</protein>